<dbReference type="Proteomes" id="UP000799291">
    <property type="component" value="Unassembled WGS sequence"/>
</dbReference>
<evidence type="ECO:0000313" key="1">
    <source>
        <dbReference type="EMBL" id="KAF2690854.1"/>
    </source>
</evidence>
<accession>A0A6G1JJX2</accession>
<proteinExistence type="predicted"/>
<gene>
    <name evidence="1" type="ORF">K458DRAFT_63824</name>
</gene>
<name>A0A6G1JJX2_9PLEO</name>
<protein>
    <submittedName>
        <fullName evidence="1">Uncharacterized protein</fullName>
    </submittedName>
</protein>
<evidence type="ECO:0000313" key="2">
    <source>
        <dbReference type="Proteomes" id="UP000799291"/>
    </source>
</evidence>
<organism evidence="1 2">
    <name type="scientific">Lentithecium fluviatile CBS 122367</name>
    <dbReference type="NCBI Taxonomy" id="1168545"/>
    <lineage>
        <taxon>Eukaryota</taxon>
        <taxon>Fungi</taxon>
        <taxon>Dikarya</taxon>
        <taxon>Ascomycota</taxon>
        <taxon>Pezizomycotina</taxon>
        <taxon>Dothideomycetes</taxon>
        <taxon>Pleosporomycetidae</taxon>
        <taxon>Pleosporales</taxon>
        <taxon>Massarineae</taxon>
        <taxon>Lentitheciaceae</taxon>
        <taxon>Lentithecium</taxon>
    </lineage>
</organism>
<dbReference type="AlphaFoldDB" id="A0A6G1JJX2"/>
<keyword evidence="2" id="KW-1185">Reference proteome</keyword>
<sequence>MLLHQLCRPLMNMAKSCTRAMSRWQKSAYISSDELSDSLSRECNFRALTAEPITLAGVHTR</sequence>
<dbReference type="EMBL" id="MU005570">
    <property type="protein sequence ID" value="KAF2690854.1"/>
    <property type="molecule type" value="Genomic_DNA"/>
</dbReference>
<reference evidence="1" key="1">
    <citation type="journal article" date="2020" name="Stud. Mycol.">
        <title>101 Dothideomycetes genomes: a test case for predicting lifestyles and emergence of pathogens.</title>
        <authorList>
            <person name="Haridas S."/>
            <person name="Albert R."/>
            <person name="Binder M."/>
            <person name="Bloem J."/>
            <person name="Labutti K."/>
            <person name="Salamov A."/>
            <person name="Andreopoulos B."/>
            <person name="Baker S."/>
            <person name="Barry K."/>
            <person name="Bills G."/>
            <person name="Bluhm B."/>
            <person name="Cannon C."/>
            <person name="Castanera R."/>
            <person name="Culley D."/>
            <person name="Daum C."/>
            <person name="Ezra D."/>
            <person name="Gonzalez J."/>
            <person name="Henrissat B."/>
            <person name="Kuo A."/>
            <person name="Liang C."/>
            <person name="Lipzen A."/>
            <person name="Lutzoni F."/>
            <person name="Magnuson J."/>
            <person name="Mondo S."/>
            <person name="Nolan M."/>
            <person name="Ohm R."/>
            <person name="Pangilinan J."/>
            <person name="Park H.-J."/>
            <person name="Ramirez L."/>
            <person name="Alfaro M."/>
            <person name="Sun H."/>
            <person name="Tritt A."/>
            <person name="Yoshinaga Y."/>
            <person name="Zwiers L.-H."/>
            <person name="Turgeon B."/>
            <person name="Goodwin S."/>
            <person name="Spatafora J."/>
            <person name="Crous P."/>
            <person name="Grigoriev I."/>
        </authorList>
    </citation>
    <scope>NUCLEOTIDE SEQUENCE</scope>
    <source>
        <strain evidence="1">CBS 122367</strain>
    </source>
</reference>